<comment type="caution">
    <text evidence="1">The sequence shown here is derived from an EMBL/GenBank/DDBJ whole genome shotgun (WGS) entry which is preliminary data.</text>
</comment>
<dbReference type="Proteomes" id="UP000681967">
    <property type="component" value="Unassembled WGS sequence"/>
</dbReference>
<gene>
    <name evidence="1" type="ORF">BYL167_LOCUS29619</name>
</gene>
<evidence type="ECO:0000313" key="2">
    <source>
        <dbReference type="Proteomes" id="UP000681967"/>
    </source>
</evidence>
<protein>
    <submittedName>
        <fullName evidence="1">Uncharacterized protein</fullName>
    </submittedName>
</protein>
<organism evidence="1 2">
    <name type="scientific">Rotaria magnacalcarata</name>
    <dbReference type="NCBI Taxonomy" id="392030"/>
    <lineage>
        <taxon>Eukaryota</taxon>
        <taxon>Metazoa</taxon>
        <taxon>Spiralia</taxon>
        <taxon>Gnathifera</taxon>
        <taxon>Rotifera</taxon>
        <taxon>Eurotatoria</taxon>
        <taxon>Bdelloidea</taxon>
        <taxon>Philodinida</taxon>
        <taxon>Philodinidae</taxon>
        <taxon>Rotaria</taxon>
    </lineage>
</organism>
<feature type="non-terminal residue" evidence="1">
    <location>
        <position position="71"/>
    </location>
</feature>
<name>A0A8S2UQB3_9BILA</name>
<accession>A0A8S2UQB3</accession>
<reference evidence="1" key="1">
    <citation type="submission" date="2021-02" db="EMBL/GenBank/DDBJ databases">
        <authorList>
            <person name="Nowell W R."/>
        </authorList>
    </citation>
    <scope>NUCLEOTIDE SEQUENCE</scope>
</reference>
<dbReference type="AlphaFoldDB" id="A0A8S2UQB3"/>
<dbReference type="EMBL" id="CAJOBH010045982">
    <property type="protein sequence ID" value="CAF4354416.1"/>
    <property type="molecule type" value="Genomic_DNA"/>
</dbReference>
<sequence>MSDNPIPVTLVKNNDLVRWPFDSNVVIDFCKNSLSPYIDEVQVSKLFDNTENEPLVRFKLTHIIQSNEWIL</sequence>
<evidence type="ECO:0000313" key="1">
    <source>
        <dbReference type="EMBL" id="CAF4354416.1"/>
    </source>
</evidence>
<feature type="non-terminal residue" evidence="1">
    <location>
        <position position="1"/>
    </location>
</feature>
<proteinExistence type="predicted"/>